<dbReference type="EMBL" id="CACTIH010007541">
    <property type="protein sequence ID" value="CAA3015308.1"/>
    <property type="molecule type" value="Genomic_DNA"/>
</dbReference>
<comment type="caution">
    <text evidence="1">The sequence shown here is derived from an EMBL/GenBank/DDBJ whole genome shotgun (WGS) entry which is preliminary data.</text>
</comment>
<accession>A0A8S0U8N9</accession>
<organism evidence="1 2">
    <name type="scientific">Olea europaea subsp. europaea</name>
    <dbReference type="NCBI Taxonomy" id="158383"/>
    <lineage>
        <taxon>Eukaryota</taxon>
        <taxon>Viridiplantae</taxon>
        <taxon>Streptophyta</taxon>
        <taxon>Embryophyta</taxon>
        <taxon>Tracheophyta</taxon>
        <taxon>Spermatophyta</taxon>
        <taxon>Magnoliopsida</taxon>
        <taxon>eudicotyledons</taxon>
        <taxon>Gunneridae</taxon>
        <taxon>Pentapetalae</taxon>
        <taxon>asterids</taxon>
        <taxon>lamiids</taxon>
        <taxon>Lamiales</taxon>
        <taxon>Oleaceae</taxon>
        <taxon>Oleeae</taxon>
        <taxon>Olea</taxon>
    </lineage>
</organism>
<evidence type="ECO:0000313" key="2">
    <source>
        <dbReference type="Proteomes" id="UP000594638"/>
    </source>
</evidence>
<dbReference type="Proteomes" id="UP000594638">
    <property type="component" value="Unassembled WGS sequence"/>
</dbReference>
<dbReference type="Gramene" id="OE9A019818T1">
    <property type="protein sequence ID" value="OE9A019818C1"/>
    <property type="gene ID" value="OE9A019818"/>
</dbReference>
<proteinExistence type="predicted"/>
<sequence>MRNATQSMLQLGLSIMKSKDHRSRGLLAADGGVLKNAIEDVVFAFHEFYDESCSNILEAELRTLLTGQKLCFENGNLFKFNIWAELDFIVGAR</sequence>
<reference evidence="1 2" key="1">
    <citation type="submission" date="2019-12" db="EMBL/GenBank/DDBJ databases">
        <authorList>
            <person name="Alioto T."/>
            <person name="Alioto T."/>
            <person name="Gomez Garrido J."/>
        </authorList>
    </citation>
    <scope>NUCLEOTIDE SEQUENCE [LARGE SCALE GENOMIC DNA]</scope>
</reference>
<gene>
    <name evidence="1" type="ORF">OLEA9_A019818</name>
</gene>
<dbReference type="AlphaFoldDB" id="A0A8S0U8N9"/>
<evidence type="ECO:0000313" key="1">
    <source>
        <dbReference type="EMBL" id="CAA3015308.1"/>
    </source>
</evidence>
<keyword evidence="2" id="KW-1185">Reference proteome</keyword>
<protein>
    <submittedName>
        <fullName evidence="1">Uncharacterized protein</fullName>
    </submittedName>
</protein>
<name>A0A8S0U8N9_OLEEU</name>